<dbReference type="RefSeq" id="WP_201683094.1">
    <property type="nucleotide sequence ID" value="NZ_JAEQNA010000001.1"/>
</dbReference>
<protein>
    <recommendedName>
        <fullName evidence="5">Lipoprotein</fullName>
    </recommendedName>
</protein>
<dbReference type="AlphaFoldDB" id="A0A936ZS52"/>
<proteinExistence type="predicted"/>
<feature type="chain" id="PRO_5037160168" description="Lipoprotein" evidence="2">
    <location>
        <begin position="18"/>
        <end position="76"/>
    </location>
</feature>
<comment type="caution">
    <text evidence="3">The sequence shown here is derived from an EMBL/GenBank/DDBJ whole genome shotgun (WGS) entry which is preliminary data.</text>
</comment>
<accession>A0A936ZS52</accession>
<reference evidence="3" key="1">
    <citation type="submission" date="2021-01" db="EMBL/GenBank/DDBJ databases">
        <title>Ramlibacter sp. strain AW1 16S ribosomal RNA gene Genome sequencing and assembly.</title>
        <authorList>
            <person name="Kang M."/>
        </authorList>
    </citation>
    <scope>NUCLEOTIDE SEQUENCE</scope>
    <source>
        <strain evidence="3">AW1</strain>
    </source>
</reference>
<dbReference type="Proteomes" id="UP000613011">
    <property type="component" value="Unassembled WGS sequence"/>
</dbReference>
<keyword evidence="4" id="KW-1185">Reference proteome</keyword>
<dbReference type="PROSITE" id="PS51257">
    <property type="entry name" value="PROKAR_LIPOPROTEIN"/>
    <property type="match status" value="1"/>
</dbReference>
<feature type="region of interest" description="Disordered" evidence="1">
    <location>
        <begin position="23"/>
        <end position="47"/>
    </location>
</feature>
<evidence type="ECO:0000256" key="1">
    <source>
        <dbReference type="SAM" id="MobiDB-lite"/>
    </source>
</evidence>
<name>A0A936ZS52_9BURK</name>
<evidence type="ECO:0000256" key="2">
    <source>
        <dbReference type="SAM" id="SignalP"/>
    </source>
</evidence>
<feature type="compositionally biased region" description="Polar residues" evidence="1">
    <location>
        <begin position="23"/>
        <end position="38"/>
    </location>
</feature>
<gene>
    <name evidence="3" type="ORF">JI739_07065</name>
</gene>
<feature type="signal peptide" evidence="2">
    <location>
        <begin position="1"/>
        <end position="17"/>
    </location>
</feature>
<evidence type="ECO:0000313" key="3">
    <source>
        <dbReference type="EMBL" id="MBL0420105.1"/>
    </source>
</evidence>
<sequence length="76" mass="8344">MKARAFVIAAGALALLAGCSEEPQTASGVKSDTPNYAGTGQPYALSDWKQGDKASWEQQLRTRNQTQNEYVRVRQQ</sequence>
<organism evidence="3 4">
    <name type="scientific">Ramlibacter aurantiacus</name>
    <dbReference type="NCBI Taxonomy" id="2801330"/>
    <lineage>
        <taxon>Bacteria</taxon>
        <taxon>Pseudomonadati</taxon>
        <taxon>Pseudomonadota</taxon>
        <taxon>Betaproteobacteria</taxon>
        <taxon>Burkholderiales</taxon>
        <taxon>Comamonadaceae</taxon>
        <taxon>Ramlibacter</taxon>
    </lineage>
</organism>
<evidence type="ECO:0008006" key="5">
    <source>
        <dbReference type="Google" id="ProtNLM"/>
    </source>
</evidence>
<keyword evidence="2" id="KW-0732">Signal</keyword>
<evidence type="ECO:0000313" key="4">
    <source>
        <dbReference type="Proteomes" id="UP000613011"/>
    </source>
</evidence>
<dbReference type="EMBL" id="JAEQNA010000001">
    <property type="protein sequence ID" value="MBL0420105.1"/>
    <property type="molecule type" value="Genomic_DNA"/>
</dbReference>